<dbReference type="AlphaFoldDB" id="A0A5C0B1D3"/>
<evidence type="ECO:0000256" key="2">
    <source>
        <dbReference type="ARBA" id="ARBA00022448"/>
    </source>
</evidence>
<dbReference type="PROSITE" id="PS50929">
    <property type="entry name" value="ABC_TM1F"/>
    <property type="match status" value="1"/>
</dbReference>
<keyword evidence="4 9" id="KW-0812">Transmembrane</keyword>
<gene>
    <name evidence="12" type="ORF">FXN63_23005</name>
</gene>
<evidence type="ECO:0000256" key="6">
    <source>
        <dbReference type="ARBA" id="ARBA00022840"/>
    </source>
</evidence>
<evidence type="ECO:0000259" key="11">
    <source>
        <dbReference type="PROSITE" id="PS50929"/>
    </source>
</evidence>
<reference evidence="12 13" key="1">
    <citation type="submission" date="2019-08" db="EMBL/GenBank/DDBJ databases">
        <title>Amphibian skin-associated Pigmentiphaga: genome sequence and occurrence across geography and hosts.</title>
        <authorList>
            <person name="Bletz M.C."/>
            <person name="Bunk B."/>
            <person name="Sproeer C."/>
            <person name="Biwer P."/>
            <person name="Reiter S."/>
            <person name="Rabemananjara F.C.E."/>
            <person name="Schulz S."/>
            <person name="Overmann J."/>
            <person name="Vences M."/>
        </authorList>
    </citation>
    <scope>NUCLEOTIDE SEQUENCE [LARGE SCALE GENOMIC DNA]</scope>
    <source>
        <strain evidence="12 13">Mada1488</strain>
    </source>
</reference>
<dbReference type="InterPro" id="IPR003439">
    <property type="entry name" value="ABC_transporter-like_ATP-bd"/>
</dbReference>
<dbReference type="NCBIfam" id="TIGR01842">
    <property type="entry name" value="type_I_sec_PrtD"/>
    <property type="match status" value="1"/>
</dbReference>
<keyword evidence="8 9" id="KW-0472">Membrane</keyword>
<keyword evidence="2" id="KW-0813">Transport</keyword>
<keyword evidence="5" id="KW-0547">Nucleotide-binding</keyword>
<dbReference type="InterPro" id="IPR017871">
    <property type="entry name" value="ABC_transporter-like_CS"/>
</dbReference>
<dbReference type="InterPro" id="IPR027417">
    <property type="entry name" value="P-loop_NTPase"/>
</dbReference>
<dbReference type="KEGG" id="pacr:FXN63_23005"/>
<comment type="subcellular location">
    <subcellularLocation>
        <location evidence="1">Cell membrane</location>
        <topology evidence="1">Multi-pass membrane protein</topology>
    </subcellularLocation>
</comment>
<evidence type="ECO:0000256" key="1">
    <source>
        <dbReference type="ARBA" id="ARBA00004651"/>
    </source>
</evidence>
<dbReference type="PANTHER" id="PTHR24221:SF248">
    <property type="entry name" value="ABC TRANSPORTER TRANSMEMBRANE REGION"/>
    <property type="match status" value="1"/>
</dbReference>
<dbReference type="GO" id="GO:0005524">
    <property type="term" value="F:ATP binding"/>
    <property type="evidence" value="ECO:0007669"/>
    <property type="project" value="UniProtKB-KW"/>
</dbReference>
<dbReference type="InterPro" id="IPR039421">
    <property type="entry name" value="Type_1_exporter"/>
</dbReference>
<evidence type="ECO:0000256" key="8">
    <source>
        <dbReference type="ARBA" id="ARBA00023136"/>
    </source>
</evidence>
<feature type="domain" description="ABC transporter" evidence="10">
    <location>
        <begin position="331"/>
        <end position="566"/>
    </location>
</feature>
<feature type="transmembrane region" description="Helical" evidence="9">
    <location>
        <begin position="59"/>
        <end position="79"/>
    </location>
</feature>
<dbReference type="PROSITE" id="PS00211">
    <property type="entry name" value="ABC_TRANSPORTER_1"/>
    <property type="match status" value="1"/>
</dbReference>
<feature type="transmembrane region" description="Helical" evidence="9">
    <location>
        <begin position="145"/>
        <end position="174"/>
    </location>
</feature>
<dbReference type="GO" id="GO:0030256">
    <property type="term" value="C:type I protein secretion system complex"/>
    <property type="evidence" value="ECO:0007669"/>
    <property type="project" value="InterPro"/>
</dbReference>
<dbReference type="PROSITE" id="PS50893">
    <property type="entry name" value="ABC_TRANSPORTER_2"/>
    <property type="match status" value="1"/>
</dbReference>
<dbReference type="InterPro" id="IPR011527">
    <property type="entry name" value="ABC1_TM_dom"/>
</dbReference>
<evidence type="ECO:0000256" key="7">
    <source>
        <dbReference type="ARBA" id="ARBA00022989"/>
    </source>
</evidence>
<evidence type="ECO:0000256" key="5">
    <source>
        <dbReference type="ARBA" id="ARBA00022741"/>
    </source>
</evidence>
<dbReference type="OrthoDB" id="8554730at2"/>
<keyword evidence="3" id="KW-1003">Cell membrane</keyword>
<dbReference type="PANTHER" id="PTHR24221">
    <property type="entry name" value="ATP-BINDING CASSETTE SUB-FAMILY B"/>
    <property type="match status" value="1"/>
</dbReference>
<sequence>MATPNSPRTELHSAIWSLKRYFIGAGIFSFFINLLYLVPSLYMLQVYDRVLASRSESTLWMLTIILAVLLIMMAAIEWVRSRLLVQAGLKLDNDLKDRVFTATFRNGLRYSGANAGQTLQDVVQIRQFLTGNGLFAFFDAPWAPIFLIVLFLLHPVLGLVALIGAVISVFLTWLTEKMTADTLKEANTAAIGANQYATNTLRNAEVIEAMGMLPSVQERWYKRHKRMLGLQALASNRAGTISSISKFVSMFQQSLILGFGALLVIDGKITPGTMIAGSILMGRALAPIQLAIGTWKGLVSARSSYERLNKVLDAFPHRPRNMTLPAPKGNLVAENLMAAAPGQQVPILRGVNLSFTAGTIVGVIGPSGCGKSTLARALVGVWTPLAGKVRLDGADVHNWNKDELGPFMGYLPQDIELFDGTVAENIARFGSLDPEKIIAAAQMAGVHDMILRFPQGYDTPIGIGGGVLSGGQRQRIALARALYDIPSLVVLDEPNSNLDDQGEAALVQAVRTLKTRGKTVVIVTHRMSILQAVDHLVVMRDGVVQGQGPRDEVLRAIQQQNAPTAPAGAAARIA</sequence>
<evidence type="ECO:0000256" key="9">
    <source>
        <dbReference type="SAM" id="Phobius"/>
    </source>
</evidence>
<keyword evidence="6" id="KW-0067">ATP-binding</keyword>
<dbReference type="GO" id="GO:0016887">
    <property type="term" value="F:ATP hydrolysis activity"/>
    <property type="evidence" value="ECO:0007669"/>
    <property type="project" value="InterPro"/>
</dbReference>
<dbReference type="SUPFAM" id="SSF90123">
    <property type="entry name" value="ABC transporter transmembrane region"/>
    <property type="match status" value="1"/>
</dbReference>
<dbReference type="GO" id="GO:0005886">
    <property type="term" value="C:plasma membrane"/>
    <property type="evidence" value="ECO:0007669"/>
    <property type="project" value="UniProtKB-SubCell"/>
</dbReference>
<dbReference type="GO" id="GO:0034040">
    <property type="term" value="F:ATPase-coupled lipid transmembrane transporter activity"/>
    <property type="evidence" value="ECO:0007669"/>
    <property type="project" value="TreeGrafter"/>
</dbReference>
<dbReference type="InterPro" id="IPR010128">
    <property type="entry name" value="ATPase_T1SS_PrtD-like"/>
</dbReference>
<feature type="transmembrane region" description="Helical" evidence="9">
    <location>
        <begin position="20"/>
        <end position="38"/>
    </location>
</feature>
<evidence type="ECO:0000313" key="12">
    <source>
        <dbReference type="EMBL" id="QEI08382.1"/>
    </source>
</evidence>
<dbReference type="FunFam" id="3.40.50.300:FF:001444">
    <property type="entry name" value="ABC transporter ATP-binding protein"/>
    <property type="match status" value="1"/>
</dbReference>
<accession>A0A5C0B1D3</accession>
<dbReference type="Pfam" id="PF00664">
    <property type="entry name" value="ABC_membrane"/>
    <property type="match status" value="1"/>
</dbReference>
<evidence type="ECO:0000259" key="10">
    <source>
        <dbReference type="PROSITE" id="PS50893"/>
    </source>
</evidence>
<keyword evidence="13" id="KW-1185">Reference proteome</keyword>
<feature type="domain" description="ABC transmembrane type-1" evidence="11">
    <location>
        <begin position="23"/>
        <end position="300"/>
    </location>
</feature>
<dbReference type="GO" id="GO:0030253">
    <property type="term" value="P:protein secretion by the type I secretion system"/>
    <property type="evidence" value="ECO:0007669"/>
    <property type="project" value="InterPro"/>
</dbReference>
<dbReference type="InterPro" id="IPR036640">
    <property type="entry name" value="ABC1_TM_sf"/>
</dbReference>
<dbReference type="SUPFAM" id="SSF52540">
    <property type="entry name" value="P-loop containing nucleoside triphosphate hydrolases"/>
    <property type="match status" value="1"/>
</dbReference>
<name>A0A5C0B1D3_9BURK</name>
<proteinExistence type="predicted"/>
<dbReference type="FunFam" id="1.20.1560.10:FF:000109">
    <property type="entry name" value="Alkaline protease secretion ATP-binding protein aprD"/>
    <property type="match status" value="1"/>
</dbReference>
<dbReference type="Gene3D" id="1.20.1560.10">
    <property type="entry name" value="ABC transporter type 1, transmembrane domain"/>
    <property type="match status" value="1"/>
</dbReference>
<dbReference type="Pfam" id="PF00005">
    <property type="entry name" value="ABC_tran"/>
    <property type="match status" value="1"/>
</dbReference>
<organism evidence="12 13">
    <name type="scientific">Pigmentiphaga aceris</name>
    <dbReference type="NCBI Taxonomy" id="1940612"/>
    <lineage>
        <taxon>Bacteria</taxon>
        <taxon>Pseudomonadati</taxon>
        <taxon>Pseudomonadota</taxon>
        <taxon>Betaproteobacteria</taxon>
        <taxon>Burkholderiales</taxon>
        <taxon>Alcaligenaceae</taxon>
        <taxon>Pigmentiphaga</taxon>
    </lineage>
</organism>
<dbReference type="Proteomes" id="UP000325161">
    <property type="component" value="Chromosome"/>
</dbReference>
<evidence type="ECO:0000313" key="13">
    <source>
        <dbReference type="Proteomes" id="UP000325161"/>
    </source>
</evidence>
<dbReference type="Gene3D" id="3.40.50.300">
    <property type="entry name" value="P-loop containing nucleotide triphosphate hydrolases"/>
    <property type="match status" value="1"/>
</dbReference>
<dbReference type="InterPro" id="IPR003593">
    <property type="entry name" value="AAA+_ATPase"/>
</dbReference>
<dbReference type="RefSeq" id="WP_148817853.1">
    <property type="nucleotide sequence ID" value="NZ_CP043046.1"/>
</dbReference>
<dbReference type="CDD" id="cd18586">
    <property type="entry name" value="ABC_6TM_PrtD_like"/>
    <property type="match status" value="1"/>
</dbReference>
<evidence type="ECO:0000256" key="4">
    <source>
        <dbReference type="ARBA" id="ARBA00022692"/>
    </source>
</evidence>
<evidence type="ECO:0000256" key="3">
    <source>
        <dbReference type="ARBA" id="ARBA00022475"/>
    </source>
</evidence>
<dbReference type="SMART" id="SM00382">
    <property type="entry name" value="AAA"/>
    <property type="match status" value="1"/>
</dbReference>
<protein>
    <submittedName>
        <fullName evidence="12">Type I secretion system permease/ATPase</fullName>
    </submittedName>
</protein>
<dbReference type="GO" id="GO:0140359">
    <property type="term" value="F:ABC-type transporter activity"/>
    <property type="evidence" value="ECO:0007669"/>
    <property type="project" value="InterPro"/>
</dbReference>
<dbReference type="EMBL" id="CP043046">
    <property type="protein sequence ID" value="QEI08382.1"/>
    <property type="molecule type" value="Genomic_DNA"/>
</dbReference>
<keyword evidence="7 9" id="KW-1133">Transmembrane helix</keyword>
<dbReference type="InterPro" id="IPR047957">
    <property type="entry name" value="ABC_AprD-like_6TM"/>
</dbReference>